<dbReference type="PROSITE" id="PS50011">
    <property type="entry name" value="PROTEIN_KINASE_DOM"/>
    <property type="match status" value="1"/>
</dbReference>
<comment type="caution">
    <text evidence="16">The sequence shown here is derived from an EMBL/GenBank/DDBJ whole genome shotgun (WGS) entry which is preliminary data.</text>
</comment>
<comment type="catalytic activity">
    <reaction evidence="13">
        <text>L-seryl-[protein] + ATP = O-phospho-L-seryl-[protein] + ADP + H(+)</text>
        <dbReference type="Rhea" id="RHEA:17989"/>
        <dbReference type="Rhea" id="RHEA-COMP:9863"/>
        <dbReference type="Rhea" id="RHEA-COMP:11604"/>
        <dbReference type="ChEBI" id="CHEBI:15378"/>
        <dbReference type="ChEBI" id="CHEBI:29999"/>
        <dbReference type="ChEBI" id="CHEBI:30616"/>
        <dbReference type="ChEBI" id="CHEBI:83421"/>
        <dbReference type="ChEBI" id="CHEBI:456216"/>
        <dbReference type="EC" id="2.7.11.1"/>
    </reaction>
</comment>
<dbReference type="InterPro" id="IPR000719">
    <property type="entry name" value="Prot_kinase_dom"/>
</dbReference>
<reference evidence="16 17" key="1">
    <citation type="submission" date="2024-07" db="EMBL/GenBank/DDBJ databases">
        <title>Section-level genome sequencing and comparative genomics of Aspergillus sections Usti and Cavernicolus.</title>
        <authorList>
            <consortium name="Lawrence Berkeley National Laboratory"/>
            <person name="Nybo J.L."/>
            <person name="Vesth T.C."/>
            <person name="Theobald S."/>
            <person name="Frisvad J.C."/>
            <person name="Larsen T.O."/>
            <person name="Kjaerboelling I."/>
            <person name="Rothschild-Mancinelli K."/>
            <person name="Lyhne E.K."/>
            <person name="Kogle M.E."/>
            <person name="Barry K."/>
            <person name="Clum A."/>
            <person name="Na H."/>
            <person name="Ledsgaard L."/>
            <person name="Lin J."/>
            <person name="Lipzen A."/>
            <person name="Kuo A."/>
            <person name="Riley R."/>
            <person name="Mondo S."/>
            <person name="Labutti K."/>
            <person name="Haridas S."/>
            <person name="Pangalinan J."/>
            <person name="Salamov A.A."/>
            <person name="Simmons B.A."/>
            <person name="Magnuson J.K."/>
            <person name="Chen J."/>
            <person name="Drula E."/>
            <person name="Henrissat B."/>
            <person name="Wiebenga A."/>
            <person name="Lubbers R.J."/>
            <person name="Gomes A.C."/>
            <person name="Makela M.R."/>
            <person name="Stajich J."/>
            <person name="Grigoriev I.V."/>
            <person name="Mortensen U.H."/>
            <person name="De Vries R.P."/>
            <person name="Baker S.E."/>
            <person name="Andersen M.R."/>
        </authorList>
    </citation>
    <scope>NUCLEOTIDE SEQUENCE [LARGE SCALE GENOMIC DNA]</scope>
    <source>
        <strain evidence="16 17">CBS 123904</strain>
    </source>
</reference>
<keyword evidence="17" id="KW-1185">Reference proteome</keyword>
<evidence type="ECO:0000256" key="13">
    <source>
        <dbReference type="ARBA" id="ARBA00048679"/>
    </source>
</evidence>
<dbReference type="InterPro" id="IPR008271">
    <property type="entry name" value="Ser/Thr_kinase_AS"/>
</dbReference>
<feature type="domain" description="Protein kinase" evidence="15">
    <location>
        <begin position="47"/>
        <end position="312"/>
    </location>
</feature>
<evidence type="ECO:0000256" key="6">
    <source>
        <dbReference type="ARBA" id="ARBA00022679"/>
    </source>
</evidence>
<keyword evidence="7" id="KW-0547">Nucleotide-binding</keyword>
<evidence type="ECO:0000256" key="1">
    <source>
        <dbReference type="ARBA" id="ARBA00004623"/>
    </source>
</evidence>
<dbReference type="PANTHER" id="PTHR24348:SF22">
    <property type="entry name" value="NON-SPECIFIC SERINE_THREONINE PROTEIN KINASE"/>
    <property type="match status" value="1"/>
</dbReference>
<dbReference type="InterPro" id="IPR045269">
    <property type="entry name" value="Atg1-like"/>
</dbReference>
<dbReference type="Pfam" id="PF00069">
    <property type="entry name" value="Pkinase"/>
    <property type="match status" value="1"/>
</dbReference>
<evidence type="ECO:0000256" key="7">
    <source>
        <dbReference type="ARBA" id="ARBA00022741"/>
    </source>
</evidence>
<dbReference type="EC" id="2.7.11.1" evidence="2"/>
<organism evidence="16 17">
    <name type="scientific">Aspergillus pseudoustus</name>
    <dbReference type="NCBI Taxonomy" id="1810923"/>
    <lineage>
        <taxon>Eukaryota</taxon>
        <taxon>Fungi</taxon>
        <taxon>Dikarya</taxon>
        <taxon>Ascomycota</taxon>
        <taxon>Pezizomycotina</taxon>
        <taxon>Eurotiomycetes</taxon>
        <taxon>Eurotiomycetidae</taxon>
        <taxon>Eurotiales</taxon>
        <taxon>Aspergillaceae</taxon>
        <taxon>Aspergillus</taxon>
        <taxon>Aspergillus subgen. Nidulantes</taxon>
    </lineage>
</organism>
<evidence type="ECO:0000256" key="10">
    <source>
        <dbReference type="ARBA" id="ARBA00023006"/>
    </source>
</evidence>
<keyword evidence="6" id="KW-0808">Transferase</keyword>
<feature type="region of interest" description="Disordered" evidence="14">
    <location>
        <begin position="354"/>
        <end position="399"/>
    </location>
</feature>
<keyword evidence="8" id="KW-0418">Kinase</keyword>
<comment type="catalytic activity">
    <reaction evidence="12">
        <text>L-threonyl-[protein] + ATP = O-phospho-L-threonyl-[protein] + ADP + H(+)</text>
        <dbReference type="Rhea" id="RHEA:46608"/>
        <dbReference type="Rhea" id="RHEA-COMP:11060"/>
        <dbReference type="Rhea" id="RHEA-COMP:11605"/>
        <dbReference type="ChEBI" id="CHEBI:15378"/>
        <dbReference type="ChEBI" id="CHEBI:30013"/>
        <dbReference type="ChEBI" id="CHEBI:30616"/>
        <dbReference type="ChEBI" id="CHEBI:61977"/>
        <dbReference type="ChEBI" id="CHEBI:456216"/>
        <dbReference type="EC" id="2.7.11.1"/>
    </reaction>
</comment>
<dbReference type="SMART" id="SM00220">
    <property type="entry name" value="S_TKc"/>
    <property type="match status" value="1"/>
</dbReference>
<proteinExistence type="predicted"/>
<dbReference type="PANTHER" id="PTHR24348">
    <property type="entry name" value="SERINE/THREONINE-PROTEIN KINASE UNC-51-RELATED"/>
    <property type="match status" value="1"/>
</dbReference>
<evidence type="ECO:0000256" key="12">
    <source>
        <dbReference type="ARBA" id="ARBA00047899"/>
    </source>
</evidence>
<gene>
    <name evidence="16" type="ORF">BJY01DRAFT_79721</name>
</gene>
<feature type="compositionally biased region" description="Basic and acidic residues" evidence="14">
    <location>
        <begin position="386"/>
        <end position="399"/>
    </location>
</feature>
<keyword evidence="10" id="KW-0072">Autophagy</keyword>
<name>A0ABR4J460_9EURO</name>
<evidence type="ECO:0000256" key="14">
    <source>
        <dbReference type="SAM" id="MobiDB-lite"/>
    </source>
</evidence>
<protein>
    <recommendedName>
        <fullName evidence="3">Serine/threonine-protein kinase ATG1</fullName>
        <ecNumber evidence="2">2.7.11.1</ecNumber>
    </recommendedName>
    <alternativeName>
        <fullName evidence="11">Autophagy-related protein 1</fullName>
    </alternativeName>
    <alternativeName>
        <fullName evidence="4">Serine/threonine-protein kinase atg1</fullName>
    </alternativeName>
</protein>
<evidence type="ECO:0000313" key="16">
    <source>
        <dbReference type="EMBL" id="KAL2834832.1"/>
    </source>
</evidence>
<dbReference type="Gene3D" id="1.10.510.10">
    <property type="entry name" value="Transferase(Phosphotransferase) domain 1"/>
    <property type="match status" value="1"/>
</dbReference>
<evidence type="ECO:0000256" key="3">
    <source>
        <dbReference type="ARBA" id="ARBA00018572"/>
    </source>
</evidence>
<keyword evidence="5" id="KW-0723">Serine/threonine-protein kinase</keyword>
<feature type="compositionally biased region" description="Polar residues" evidence="14">
    <location>
        <begin position="357"/>
        <end position="367"/>
    </location>
</feature>
<dbReference type="PROSITE" id="PS00108">
    <property type="entry name" value="PROTEIN_KINASE_ST"/>
    <property type="match status" value="1"/>
</dbReference>
<evidence type="ECO:0000256" key="4">
    <source>
        <dbReference type="ARBA" id="ARBA00019599"/>
    </source>
</evidence>
<dbReference type="InterPro" id="IPR011009">
    <property type="entry name" value="Kinase-like_dom_sf"/>
</dbReference>
<keyword evidence="9" id="KW-0067">ATP-binding</keyword>
<evidence type="ECO:0000256" key="9">
    <source>
        <dbReference type="ARBA" id="ARBA00022840"/>
    </source>
</evidence>
<evidence type="ECO:0000256" key="8">
    <source>
        <dbReference type="ARBA" id="ARBA00022777"/>
    </source>
</evidence>
<evidence type="ECO:0000313" key="17">
    <source>
        <dbReference type="Proteomes" id="UP001610446"/>
    </source>
</evidence>
<evidence type="ECO:0000256" key="2">
    <source>
        <dbReference type="ARBA" id="ARBA00012513"/>
    </source>
</evidence>
<sequence>MPSSDTIDFSDYQLNAVVNPDPYFVIHAFSSQRLPHDLRKPGSVQRWEREARLDRGISNPVWLEVLREDVSTPRMRAVKTIRKGNMMMDKRELVAMTEFSRRKFAHSENFVKFIGWFEDLENTYIAMEYFPHGTLTRYIKQGIPEREVRIITGQLLDGLAMMHEHNYAHRDLKPDNIFIQAPGPGWSVKIGDFGISKHARREVTALRTVAGTPLYKAPEIDGDVELDDGEDEEEYTSMVDLWSLGCVVYEMVAAAHPFPAWPLDFKRLCRGTWYPNKPGRLSVAGWDFVTKLLVARPAGRMTASQALGHKWIVTGGFGERGMPGAGYPLKTPATEPDDGQFQRTVTALRPARVPMPNYQSPISTTRTEGGREKPPETLANTPAAETRTRKSDTSRERGAITSHKDHLGEMFTPRELQGRWLTDSDDPLLPERAKNQTVIRRPNDSNPVKNIAATTSSHQSSAPSVMDKELINVQESVADNAESQYRAMLFPGLVRGRVRD</sequence>
<dbReference type="EMBL" id="JBFXLU010000211">
    <property type="protein sequence ID" value="KAL2834832.1"/>
    <property type="molecule type" value="Genomic_DNA"/>
</dbReference>
<accession>A0ABR4J460</accession>
<dbReference type="Proteomes" id="UP001610446">
    <property type="component" value="Unassembled WGS sequence"/>
</dbReference>
<evidence type="ECO:0000256" key="5">
    <source>
        <dbReference type="ARBA" id="ARBA00022527"/>
    </source>
</evidence>
<evidence type="ECO:0000259" key="15">
    <source>
        <dbReference type="PROSITE" id="PS50011"/>
    </source>
</evidence>
<dbReference type="SUPFAM" id="SSF56112">
    <property type="entry name" value="Protein kinase-like (PK-like)"/>
    <property type="match status" value="1"/>
</dbReference>
<comment type="subcellular location">
    <subcellularLocation>
        <location evidence="1">Preautophagosomal structure membrane</location>
        <topology evidence="1">Peripheral membrane protein</topology>
    </subcellularLocation>
</comment>
<evidence type="ECO:0000256" key="11">
    <source>
        <dbReference type="ARBA" id="ARBA00030237"/>
    </source>
</evidence>